<accession>A0ABS0VYS0</accession>
<dbReference type="PROSITE" id="PS51257">
    <property type="entry name" value="PROKAR_LIPOPROTEIN"/>
    <property type="match status" value="1"/>
</dbReference>
<sequence>MLRTSVAALSAAALVLTGCSSTNDEKDDTVIGALCNAFYSLAAAQTDAGNGPLLAGTHAYLVTAQDKLRAVEGDAEGDALEQYETATKLINAAVETTPDTTIQERLTTDAEVPPMAIEGGSEGVESFFNYVEGLEGEQREQFDAVPVCGAFDSKVEVSEDRVVTAYVDFMNLAQGEIIRDNEDFGRVIEILPLENPPLPGTELPAISADDYRVIAEAIGEIADGFDDWKIPEDVTDAERRALDPLVWHRPKLAETYRAAADAAAEMAENPSEDSFYALISAALESGTASSRAVRMVPPPNNATVEELIARQDAAAPEQAPGMSDVENAGEASEGQAPEIPDPGFPGQETPEQ</sequence>
<proteinExistence type="predicted"/>
<dbReference type="EMBL" id="JAEIOT010000007">
    <property type="protein sequence ID" value="MBI9000800.1"/>
    <property type="molecule type" value="Genomic_DNA"/>
</dbReference>
<evidence type="ECO:0000313" key="2">
    <source>
        <dbReference type="EMBL" id="MBI9000800.1"/>
    </source>
</evidence>
<gene>
    <name evidence="2" type="ORF">JDV76_07450</name>
</gene>
<evidence type="ECO:0000256" key="1">
    <source>
        <dbReference type="SAM" id="MobiDB-lite"/>
    </source>
</evidence>
<dbReference type="RefSeq" id="WP_198736216.1">
    <property type="nucleotide sequence ID" value="NZ_JALNJE010000002.1"/>
</dbReference>
<organism evidence="2 3">
    <name type="scientific">Corynebacterium marambiense</name>
    <dbReference type="NCBI Taxonomy" id="2765364"/>
    <lineage>
        <taxon>Bacteria</taxon>
        <taxon>Bacillati</taxon>
        <taxon>Actinomycetota</taxon>
        <taxon>Actinomycetes</taxon>
        <taxon>Mycobacteriales</taxon>
        <taxon>Corynebacteriaceae</taxon>
        <taxon>Corynebacterium</taxon>
    </lineage>
</organism>
<dbReference type="Proteomes" id="UP000625574">
    <property type="component" value="Unassembled WGS sequence"/>
</dbReference>
<name>A0ABS0VYS0_9CORY</name>
<evidence type="ECO:0000313" key="3">
    <source>
        <dbReference type="Proteomes" id="UP000625574"/>
    </source>
</evidence>
<protein>
    <recommendedName>
        <fullName evidence="4">Secreted protein</fullName>
    </recommendedName>
</protein>
<comment type="caution">
    <text evidence="2">The sequence shown here is derived from an EMBL/GenBank/DDBJ whole genome shotgun (WGS) entry which is preliminary data.</text>
</comment>
<keyword evidence="3" id="KW-1185">Reference proteome</keyword>
<feature type="region of interest" description="Disordered" evidence="1">
    <location>
        <begin position="306"/>
        <end position="352"/>
    </location>
</feature>
<reference evidence="2 3" key="1">
    <citation type="submission" date="2020-12" db="EMBL/GenBank/DDBJ databases">
        <title>Genome public.</title>
        <authorList>
            <person name="Sun Q."/>
        </authorList>
    </citation>
    <scope>NUCLEOTIDE SEQUENCE [LARGE SCALE GENOMIC DNA]</scope>
    <source>
        <strain evidence="2 3">CCM 8864</strain>
    </source>
</reference>
<evidence type="ECO:0008006" key="4">
    <source>
        <dbReference type="Google" id="ProtNLM"/>
    </source>
</evidence>